<evidence type="ECO:0000313" key="2">
    <source>
        <dbReference type="WBParaSite" id="SRDH1_92420.1"/>
    </source>
</evidence>
<dbReference type="InterPro" id="IPR036638">
    <property type="entry name" value="HLH_DNA-bd_sf"/>
</dbReference>
<dbReference type="PANTHER" id="PTHR19290:SF164">
    <property type="entry name" value="BHLH DOMAIN-CONTAINING PROTEIN"/>
    <property type="match status" value="1"/>
</dbReference>
<dbReference type="PANTHER" id="PTHR19290">
    <property type="entry name" value="BASIC HELIX-LOOP-HELIX PROTEIN NEUROGENIN-RELATED"/>
    <property type="match status" value="1"/>
</dbReference>
<dbReference type="AlphaFoldDB" id="A0A183QPZ2"/>
<organism evidence="1 2">
    <name type="scientific">Schistosoma rodhaini</name>
    <dbReference type="NCBI Taxonomy" id="6188"/>
    <lineage>
        <taxon>Eukaryota</taxon>
        <taxon>Metazoa</taxon>
        <taxon>Spiralia</taxon>
        <taxon>Lophotrochozoa</taxon>
        <taxon>Platyhelminthes</taxon>
        <taxon>Trematoda</taxon>
        <taxon>Digenea</taxon>
        <taxon>Strigeidida</taxon>
        <taxon>Schistosomatoidea</taxon>
        <taxon>Schistosomatidae</taxon>
        <taxon>Schistosoma</taxon>
    </lineage>
</organism>
<name>A0A183QPZ2_9TREM</name>
<dbReference type="SMART" id="SM00353">
    <property type="entry name" value="HLH"/>
    <property type="match status" value="1"/>
</dbReference>
<reference evidence="1" key="1">
    <citation type="submission" date="2022-06" db="EMBL/GenBank/DDBJ databases">
        <authorList>
            <person name="Berger JAMES D."/>
            <person name="Berger JAMES D."/>
        </authorList>
    </citation>
    <scope>NUCLEOTIDE SEQUENCE [LARGE SCALE GENOMIC DNA]</scope>
</reference>
<dbReference type="Gene3D" id="4.10.280.10">
    <property type="entry name" value="Helix-loop-helix DNA-binding domain"/>
    <property type="match status" value="1"/>
</dbReference>
<dbReference type="InterPro" id="IPR011598">
    <property type="entry name" value="bHLH_dom"/>
</dbReference>
<dbReference type="CDD" id="cd11429">
    <property type="entry name" value="bHLH_TS_OLIG"/>
    <property type="match status" value="1"/>
</dbReference>
<dbReference type="GO" id="GO:0070888">
    <property type="term" value="F:E-box binding"/>
    <property type="evidence" value="ECO:0007669"/>
    <property type="project" value="TreeGrafter"/>
</dbReference>
<dbReference type="GO" id="GO:0061564">
    <property type="term" value="P:axon development"/>
    <property type="evidence" value="ECO:0007669"/>
    <property type="project" value="TreeGrafter"/>
</dbReference>
<keyword evidence="1" id="KW-1185">Reference proteome</keyword>
<dbReference type="Proteomes" id="UP000050792">
    <property type="component" value="Unassembled WGS sequence"/>
</dbReference>
<dbReference type="GO" id="GO:0000981">
    <property type="term" value="F:DNA-binding transcription factor activity, RNA polymerase II-specific"/>
    <property type="evidence" value="ECO:0007669"/>
    <property type="project" value="TreeGrafter"/>
</dbReference>
<reference evidence="2" key="2">
    <citation type="submission" date="2023-11" db="UniProtKB">
        <authorList>
            <consortium name="WormBaseParasite"/>
        </authorList>
    </citation>
    <scope>IDENTIFICATION</scope>
</reference>
<evidence type="ECO:0000313" key="1">
    <source>
        <dbReference type="Proteomes" id="UP000050792"/>
    </source>
</evidence>
<dbReference type="GO" id="GO:0046983">
    <property type="term" value="F:protein dimerization activity"/>
    <property type="evidence" value="ECO:0007669"/>
    <property type="project" value="InterPro"/>
</dbReference>
<accession>A0A183QPZ2</accession>
<dbReference type="WBParaSite" id="SRDH1_92420.1">
    <property type="protein sequence ID" value="SRDH1_92420.1"/>
    <property type="gene ID" value="SRDH1_92420"/>
</dbReference>
<dbReference type="SUPFAM" id="SSF47459">
    <property type="entry name" value="HLH, helix-loop-helix DNA-binding domain"/>
    <property type="match status" value="1"/>
</dbReference>
<dbReference type="GO" id="GO:0007423">
    <property type="term" value="P:sensory organ development"/>
    <property type="evidence" value="ECO:0007669"/>
    <property type="project" value="TreeGrafter"/>
</dbReference>
<dbReference type="GO" id="GO:0045944">
    <property type="term" value="P:positive regulation of transcription by RNA polymerase II"/>
    <property type="evidence" value="ECO:0007669"/>
    <property type="project" value="TreeGrafter"/>
</dbReference>
<dbReference type="GO" id="GO:0005634">
    <property type="term" value="C:nucleus"/>
    <property type="evidence" value="ECO:0007669"/>
    <property type="project" value="TreeGrafter"/>
</dbReference>
<dbReference type="InterPro" id="IPR050359">
    <property type="entry name" value="bHLH_transcription_factors"/>
</dbReference>
<protein>
    <submittedName>
        <fullName evidence="2">BHLH domain-containing protein</fullName>
    </submittedName>
</protein>
<sequence>MNYSVNNLENTERSSIQINVSDNSLYNNVNHDNISSDSLTSANLISKTTTPIRPKSRLLAKLINKRKRETMQLRNSLRKTNNKMKTNHSNLFGVDSNMHDSHNVENHAITTDLVPPVTDEELQELRLNINQRERRRMHDLNLAMDGLRSVLPYTQNSSVRKLSKIATLLLARNYILLLTKTLNELQEKLDIISQSHSAYQYESIKPTILAEYPQPTVSTDSMKYLPIVSSVNSSLFPLSPPTLSSSVAKSTVLSPSSSTSFIYPVSTTSILQSVTNSSLFLPSGNQYKDNSEQTIQNSMLIQDVNDKVNIISSNFMYPTFKPLFPFLNPNLMNNLNNTIILDNNISNHRNNNNNNNNISDNDSMVKSQGVHFKLIDSSSLSILSNYPFIDKLDHLNRMNNDQFNLTNLSYLFKDSEMNSMFKLNFMSTPCSYSTTQYTI</sequence>
<dbReference type="PROSITE" id="PS50888">
    <property type="entry name" value="BHLH"/>
    <property type="match status" value="1"/>
</dbReference>
<dbReference type="Pfam" id="PF00010">
    <property type="entry name" value="HLH"/>
    <property type="match status" value="1"/>
</dbReference>
<proteinExistence type="predicted"/>